<dbReference type="EMBL" id="RFKV01000027">
    <property type="protein sequence ID" value="RMD77500.1"/>
    <property type="molecule type" value="Genomic_DNA"/>
</dbReference>
<evidence type="ECO:0000313" key="2">
    <source>
        <dbReference type="Proteomes" id="UP000269410"/>
    </source>
</evidence>
<protein>
    <submittedName>
        <fullName evidence="1">Uncharacterized protein</fullName>
    </submittedName>
</protein>
<sequence>MERFLKSGLFKILSKKKAYMEVTYHPSERNIFAKEVVSSFEFYKTLITCDYSEKYQVFYKCIGHFYNRFLSVPVERGAPKKFDVEFLNDEKINKKYYSILIDDYKAIEKSVDVYVTYFKPQQITEIKDVKNLLDANILFVAK</sequence>
<reference evidence="1 2" key="1">
    <citation type="submission" date="2018-10" db="EMBL/GenBank/DDBJ databases">
        <title>Thermophilic Lithotrophy and Phototrophy in an Intertidal, Iron-rich, Geothermal Spring.</title>
        <authorList>
            <person name="Ward L.M."/>
            <person name="Idei A."/>
            <person name="Nakagawa M."/>
            <person name="Ueno Y."/>
            <person name="Fischer W."/>
            <person name="Mcglynn S.E."/>
        </authorList>
    </citation>
    <scope>NUCLEOTIDE SEQUENCE [LARGE SCALE GENOMIC DNA]</scope>
    <source>
        <strain evidence="1">J137</strain>
    </source>
</reference>
<feature type="non-terminal residue" evidence="1">
    <location>
        <position position="142"/>
    </location>
</feature>
<dbReference type="Proteomes" id="UP000269410">
    <property type="component" value="Unassembled WGS sequence"/>
</dbReference>
<comment type="caution">
    <text evidence="1">The sequence shown here is derived from an EMBL/GenBank/DDBJ whole genome shotgun (WGS) entry which is preliminary data.</text>
</comment>
<accession>A0A3M0YZA2</accession>
<proteinExistence type="predicted"/>
<evidence type="ECO:0000313" key="1">
    <source>
        <dbReference type="EMBL" id="RMD77500.1"/>
    </source>
</evidence>
<dbReference type="AlphaFoldDB" id="A0A3M0YZA2"/>
<organism evidence="1 2">
    <name type="scientific">Candidatus Dojkabacteria bacterium</name>
    <dbReference type="NCBI Taxonomy" id="2099670"/>
    <lineage>
        <taxon>Bacteria</taxon>
        <taxon>Candidatus Dojkabacteria</taxon>
    </lineage>
</organism>
<name>A0A3M0YZA2_9BACT</name>
<gene>
    <name evidence="1" type="ORF">D6810_00770</name>
</gene>